<protein>
    <submittedName>
        <fullName evidence="4">TetR/AcrR family transcriptional regulator</fullName>
    </submittedName>
</protein>
<dbReference type="GO" id="GO:0003677">
    <property type="term" value="F:DNA binding"/>
    <property type="evidence" value="ECO:0007669"/>
    <property type="project" value="UniProtKB-UniRule"/>
</dbReference>
<dbReference type="PROSITE" id="PS50977">
    <property type="entry name" value="HTH_TETR_2"/>
    <property type="match status" value="1"/>
</dbReference>
<evidence type="ECO:0000313" key="5">
    <source>
        <dbReference type="Proteomes" id="UP000503297"/>
    </source>
</evidence>
<dbReference type="AlphaFoldDB" id="A0A6M8J1L3"/>
<dbReference type="Proteomes" id="UP000503297">
    <property type="component" value="Chromosome"/>
</dbReference>
<accession>A0A6M8J1L3</accession>
<name>A0A6M8J1L3_9ACTN</name>
<dbReference type="PANTHER" id="PTHR43479">
    <property type="entry name" value="ACREF/ENVCD OPERON REPRESSOR-RELATED"/>
    <property type="match status" value="1"/>
</dbReference>
<dbReference type="Pfam" id="PF00440">
    <property type="entry name" value="TetR_N"/>
    <property type="match status" value="1"/>
</dbReference>
<evidence type="ECO:0000259" key="3">
    <source>
        <dbReference type="PROSITE" id="PS50977"/>
    </source>
</evidence>
<evidence type="ECO:0000313" key="4">
    <source>
        <dbReference type="EMBL" id="QKF07497.1"/>
    </source>
</evidence>
<dbReference type="RefSeq" id="WP_172300698.1">
    <property type="nucleotide sequence ID" value="NZ_CP053716.1"/>
</dbReference>
<reference evidence="5" key="1">
    <citation type="submission" date="2020-05" db="EMBL/GenBank/DDBJ databases">
        <title>Novel species in genus Nocardioides.</title>
        <authorList>
            <person name="Zhang G."/>
        </authorList>
    </citation>
    <scope>NUCLEOTIDE SEQUENCE [LARGE SCALE GENOMIC DNA]</scope>
    <source>
        <strain evidence="5">zg-1050</strain>
    </source>
</reference>
<keyword evidence="5" id="KW-1185">Reference proteome</keyword>
<proteinExistence type="predicted"/>
<feature type="domain" description="HTH tetR-type" evidence="3">
    <location>
        <begin position="5"/>
        <end position="65"/>
    </location>
</feature>
<keyword evidence="1 2" id="KW-0238">DNA-binding</keyword>
<dbReference type="InterPro" id="IPR050624">
    <property type="entry name" value="HTH-type_Tx_Regulator"/>
</dbReference>
<dbReference type="InterPro" id="IPR001647">
    <property type="entry name" value="HTH_TetR"/>
</dbReference>
<dbReference type="PRINTS" id="PR00455">
    <property type="entry name" value="HTHTETR"/>
</dbReference>
<sequence length="182" mass="20908">MDTAHRTRQRLIDAFWELFAQKSIERISIRELTERAGLTRGTFYLHFQDIYALLESEERRLLDAMSACIDRCPPDPSKTDLLALMTRLIALYERNREPIIALLGDRGDGSFRRQLKDLMKSMPIWRACDPCLQMTAGERDLLLGQTAAGVISLITDWLEDSRNVSAPNLLHLVYETSIKRQA</sequence>
<dbReference type="EMBL" id="CP053716">
    <property type="protein sequence ID" value="QKF07497.1"/>
    <property type="molecule type" value="Genomic_DNA"/>
</dbReference>
<organism evidence="4 5">
    <name type="scientific">Berryella wangjianweii</name>
    <dbReference type="NCBI Taxonomy" id="2734634"/>
    <lineage>
        <taxon>Bacteria</taxon>
        <taxon>Bacillati</taxon>
        <taxon>Actinomycetota</taxon>
        <taxon>Coriobacteriia</taxon>
        <taxon>Eggerthellales</taxon>
        <taxon>Eggerthellaceae</taxon>
        <taxon>Berryella</taxon>
    </lineage>
</organism>
<gene>
    <name evidence="4" type="ORF">HLV38_04705</name>
</gene>
<dbReference type="KEGG" id="bwa:HLV38_04705"/>
<dbReference type="Gene3D" id="1.10.357.10">
    <property type="entry name" value="Tetracycline Repressor, domain 2"/>
    <property type="match status" value="1"/>
</dbReference>
<dbReference type="PANTHER" id="PTHR43479:SF11">
    <property type="entry name" value="ACREF_ENVCD OPERON REPRESSOR-RELATED"/>
    <property type="match status" value="1"/>
</dbReference>
<feature type="DNA-binding region" description="H-T-H motif" evidence="2">
    <location>
        <begin position="28"/>
        <end position="47"/>
    </location>
</feature>
<dbReference type="SUPFAM" id="SSF46689">
    <property type="entry name" value="Homeodomain-like"/>
    <property type="match status" value="1"/>
</dbReference>
<dbReference type="InterPro" id="IPR009057">
    <property type="entry name" value="Homeodomain-like_sf"/>
</dbReference>
<evidence type="ECO:0000256" key="2">
    <source>
        <dbReference type="PROSITE-ProRule" id="PRU00335"/>
    </source>
</evidence>
<evidence type="ECO:0000256" key="1">
    <source>
        <dbReference type="ARBA" id="ARBA00023125"/>
    </source>
</evidence>